<dbReference type="PROSITE" id="PS00135">
    <property type="entry name" value="TRYPSIN_SER"/>
    <property type="match status" value="1"/>
</dbReference>
<dbReference type="FunFam" id="2.40.10.10:FF:000068">
    <property type="entry name" value="transmembrane protease serine 2"/>
    <property type="match status" value="1"/>
</dbReference>
<dbReference type="PANTHER" id="PTHR24276:SF96">
    <property type="entry name" value="PEPTIDASE S1 DOMAIN-CONTAINING PROTEIN"/>
    <property type="match status" value="1"/>
</dbReference>
<sequence length="286" mass="31197">MKILVPRKETWPAASLDYIGKKKRLFVTRSQQRQQQNGSINLVQSRQEDDSVEDRLLGARPAENGEFPYQASLRVGTGHICGAALIGKKHVLTAAHCLYALRDIDTEYVSVLVGTNDLRLKDGTAYAVRKMTYHPGYVEKKSPDWMYDVGVIELKDEVKLTDRVGIVKLPTEAPKPGSTAIVTGWGATKAKSPTSPILQKLNLRVISLDKCRRSMPSYARVHQSHVCTYVGTGLGSCSGDSGGPLVSNGVIIGIVSGGIPCARGYPDVFTSVYDYLPYINSIVTKA</sequence>
<dbReference type="InterPro" id="IPR018114">
    <property type="entry name" value="TRYPSIN_HIS"/>
</dbReference>
<accession>A0ABD2WVK1</accession>
<evidence type="ECO:0000259" key="8">
    <source>
        <dbReference type="PROSITE" id="PS50240"/>
    </source>
</evidence>
<gene>
    <name evidence="9" type="ORF">TKK_009431</name>
</gene>
<keyword evidence="6" id="KW-1015">Disulfide bond</keyword>
<dbReference type="Gene3D" id="2.40.10.10">
    <property type="entry name" value="Trypsin-like serine proteases"/>
    <property type="match status" value="2"/>
</dbReference>
<reference evidence="9 10" key="1">
    <citation type="journal article" date="2024" name="bioRxiv">
        <title>A reference genome for Trichogramma kaykai: A tiny desert-dwelling parasitoid wasp with competing sex-ratio distorters.</title>
        <authorList>
            <person name="Culotta J."/>
            <person name="Lindsey A.R."/>
        </authorList>
    </citation>
    <scope>NUCLEOTIDE SEQUENCE [LARGE SCALE GENOMIC DNA]</scope>
    <source>
        <strain evidence="9 10">KSX58</strain>
    </source>
</reference>
<evidence type="ECO:0000256" key="2">
    <source>
        <dbReference type="ARBA" id="ARBA00007664"/>
    </source>
</evidence>
<protein>
    <recommendedName>
        <fullName evidence="8">Peptidase S1 domain-containing protein</fullName>
    </recommendedName>
</protein>
<dbReference type="InterPro" id="IPR050430">
    <property type="entry name" value="Peptidase_S1"/>
</dbReference>
<evidence type="ECO:0000256" key="7">
    <source>
        <dbReference type="RuleBase" id="RU363034"/>
    </source>
</evidence>
<dbReference type="InterPro" id="IPR001254">
    <property type="entry name" value="Trypsin_dom"/>
</dbReference>
<evidence type="ECO:0000256" key="3">
    <source>
        <dbReference type="ARBA" id="ARBA00022670"/>
    </source>
</evidence>
<dbReference type="PROSITE" id="PS00134">
    <property type="entry name" value="TRYPSIN_HIS"/>
    <property type="match status" value="1"/>
</dbReference>
<comment type="subcellular location">
    <subcellularLocation>
        <location evidence="1">Secreted</location>
        <location evidence="1">Extracellular space</location>
    </subcellularLocation>
</comment>
<proteinExistence type="inferred from homology"/>
<dbReference type="GO" id="GO:0008236">
    <property type="term" value="F:serine-type peptidase activity"/>
    <property type="evidence" value="ECO:0007669"/>
    <property type="project" value="UniProtKB-KW"/>
</dbReference>
<name>A0ABD2WVK1_9HYME</name>
<keyword evidence="3 7" id="KW-0645">Protease</keyword>
<evidence type="ECO:0000256" key="1">
    <source>
        <dbReference type="ARBA" id="ARBA00004239"/>
    </source>
</evidence>
<dbReference type="CDD" id="cd00190">
    <property type="entry name" value="Tryp_SPc"/>
    <property type="match status" value="1"/>
</dbReference>
<dbReference type="PROSITE" id="PS50240">
    <property type="entry name" value="TRYPSIN_DOM"/>
    <property type="match status" value="1"/>
</dbReference>
<comment type="caution">
    <text evidence="9">The sequence shown here is derived from an EMBL/GenBank/DDBJ whole genome shotgun (WGS) entry which is preliminary data.</text>
</comment>
<dbReference type="PANTHER" id="PTHR24276">
    <property type="entry name" value="POLYSERASE-RELATED"/>
    <property type="match status" value="1"/>
</dbReference>
<dbReference type="FunFam" id="2.40.10.10:FF:000036">
    <property type="entry name" value="Trypsin beta"/>
    <property type="match status" value="1"/>
</dbReference>
<dbReference type="GO" id="GO:0006508">
    <property type="term" value="P:proteolysis"/>
    <property type="evidence" value="ECO:0007669"/>
    <property type="project" value="UniProtKB-KW"/>
</dbReference>
<dbReference type="InterPro" id="IPR001314">
    <property type="entry name" value="Peptidase_S1A"/>
</dbReference>
<dbReference type="InterPro" id="IPR033116">
    <property type="entry name" value="TRYPSIN_SER"/>
</dbReference>
<dbReference type="EMBL" id="JBJJXI010000070">
    <property type="protein sequence ID" value="KAL3396537.1"/>
    <property type="molecule type" value="Genomic_DNA"/>
</dbReference>
<keyword evidence="10" id="KW-1185">Reference proteome</keyword>
<keyword evidence="4 7" id="KW-0378">Hydrolase</keyword>
<dbReference type="Pfam" id="PF00089">
    <property type="entry name" value="Trypsin"/>
    <property type="match status" value="1"/>
</dbReference>
<dbReference type="SUPFAM" id="SSF50494">
    <property type="entry name" value="Trypsin-like serine proteases"/>
    <property type="match status" value="1"/>
</dbReference>
<evidence type="ECO:0000313" key="9">
    <source>
        <dbReference type="EMBL" id="KAL3396537.1"/>
    </source>
</evidence>
<dbReference type="GO" id="GO:0005576">
    <property type="term" value="C:extracellular region"/>
    <property type="evidence" value="ECO:0007669"/>
    <property type="project" value="UniProtKB-SubCell"/>
</dbReference>
<evidence type="ECO:0000256" key="5">
    <source>
        <dbReference type="ARBA" id="ARBA00022825"/>
    </source>
</evidence>
<dbReference type="Proteomes" id="UP001627154">
    <property type="component" value="Unassembled WGS sequence"/>
</dbReference>
<comment type="similarity">
    <text evidence="2">Belongs to the peptidase S1 family.</text>
</comment>
<organism evidence="9 10">
    <name type="scientific">Trichogramma kaykai</name>
    <dbReference type="NCBI Taxonomy" id="54128"/>
    <lineage>
        <taxon>Eukaryota</taxon>
        <taxon>Metazoa</taxon>
        <taxon>Ecdysozoa</taxon>
        <taxon>Arthropoda</taxon>
        <taxon>Hexapoda</taxon>
        <taxon>Insecta</taxon>
        <taxon>Pterygota</taxon>
        <taxon>Neoptera</taxon>
        <taxon>Endopterygota</taxon>
        <taxon>Hymenoptera</taxon>
        <taxon>Apocrita</taxon>
        <taxon>Proctotrupomorpha</taxon>
        <taxon>Chalcidoidea</taxon>
        <taxon>Trichogrammatidae</taxon>
        <taxon>Trichogramma</taxon>
    </lineage>
</organism>
<dbReference type="PRINTS" id="PR00722">
    <property type="entry name" value="CHYMOTRYPSIN"/>
</dbReference>
<dbReference type="AlphaFoldDB" id="A0ABD2WVK1"/>
<dbReference type="InterPro" id="IPR043504">
    <property type="entry name" value="Peptidase_S1_PA_chymotrypsin"/>
</dbReference>
<evidence type="ECO:0000313" key="10">
    <source>
        <dbReference type="Proteomes" id="UP001627154"/>
    </source>
</evidence>
<evidence type="ECO:0000256" key="6">
    <source>
        <dbReference type="ARBA" id="ARBA00023157"/>
    </source>
</evidence>
<feature type="domain" description="Peptidase S1" evidence="8">
    <location>
        <begin position="56"/>
        <end position="284"/>
    </location>
</feature>
<keyword evidence="5 7" id="KW-0720">Serine protease</keyword>
<evidence type="ECO:0000256" key="4">
    <source>
        <dbReference type="ARBA" id="ARBA00022801"/>
    </source>
</evidence>
<dbReference type="InterPro" id="IPR009003">
    <property type="entry name" value="Peptidase_S1_PA"/>
</dbReference>
<dbReference type="SMART" id="SM00020">
    <property type="entry name" value="Tryp_SPc"/>
    <property type="match status" value="1"/>
</dbReference>